<dbReference type="PROSITE" id="PS51918">
    <property type="entry name" value="RADICAL_SAM"/>
    <property type="match status" value="1"/>
</dbReference>
<comment type="caution">
    <text evidence="15">The sequence shown here is derived from an EMBL/GenBank/DDBJ whole genome shotgun (WGS) entry which is preliminary data.</text>
</comment>
<sequence>MTDLSTIPSAAMQALPGMPRGEPTSMVDTLGRPLHDLRISVTDRCNLRCTYCMPREVFDRNHVFLPRAELLSFEEIARLAGSFVALGVHKIRLTGGEPLLRRNLEQLVATLAGLHTPSGKPVEITLTTNGVLLSRQAQALKDAGLARVSVSLDGLTDEIFSRMSDSAVPVSTVLDGIAAAQRAGFAPVKVNMVVKRGVNDHEIIPMAEHFRNSGVVLRFIEYMDVGNTNGWRMDEVVTAKEILEQLAARYPICQVDPNYIGEVAERWCYADGGGEIGVIASITQAFCQTCTRARLSTDGKLYTCLFAGNGMDLRAPLRGGATDQELTALIAERWQRRTDRYSELRQAATQPLTSATPGKKIEMSYIGG</sequence>
<feature type="binding site" evidence="12">
    <location>
        <position position="304"/>
    </location>
    <ligand>
        <name>[4Fe-4S] cluster</name>
        <dbReference type="ChEBI" id="CHEBI:49883"/>
        <label>2</label>
        <note>4Fe-4S-substrate</note>
    </ligand>
</feature>
<comment type="pathway">
    <text evidence="12">Cofactor biosynthesis; molybdopterin biosynthesis.</text>
</comment>
<dbReference type="PATRIC" id="fig|1796491.3.peg.973"/>
<evidence type="ECO:0000256" key="1">
    <source>
        <dbReference type="ARBA" id="ARBA00012167"/>
    </source>
</evidence>
<dbReference type="InterPro" id="IPR050105">
    <property type="entry name" value="MoCo_biosynth_MoaA/MoaC"/>
</dbReference>
<dbReference type="GO" id="GO:0046872">
    <property type="term" value="F:metal ion binding"/>
    <property type="evidence" value="ECO:0007669"/>
    <property type="project" value="UniProtKB-KW"/>
</dbReference>
<feature type="binding site" evidence="12">
    <location>
        <position position="52"/>
    </location>
    <ligand>
        <name>[4Fe-4S] cluster</name>
        <dbReference type="ChEBI" id="CHEBI:49883"/>
        <label>1</label>
        <note>4Fe-4S-S-AdoMet</note>
    </ligand>
</feature>
<dbReference type="AlphaFoldDB" id="A0A139BVG5"/>
<dbReference type="SFLD" id="SFLDG01383">
    <property type="entry name" value="cyclic_pyranopterin_phosphate"/>
    <property type="match status" value="1"/>
</dbReference>
<keyword evidence="7 12" id="KW-0411">Iron-sulfur</keyword>
<evidence type="ECO:0000256" key="7">
    <source>
        <dbReference type="ARBA" id="ARBA00023014"/>
    </source>
</evidence>
<evidence type="ECO:0000256" key="3">
    <source>
        <dbReference type="ARBA" id="ARBA00022691"/>
    </source>
</evidence>
<dbReference type="InterPro" id="IPR013785">
    <property type="entry name" value="Aldolase_TIM"/>
</dbReference>
<reference evidence="15 16" key="2">
    <citation type="submission" date="2016-03" db="EMBL/GenBank/DDBJ databases">
        <title>New uncultured bacterium of the family Gallionellaceae from acid mine drainage: description and reconstruction of genome based on metagenomic analysis of microbial community.</title>
        <authorList>
            <person name="Kadnikov V."/>
            <person name="Ivasenko D."/>
            <person name="Beletsky A."/>
            <person name="Mardanov A."/>
            <person name="Danilova E."/>
            <person name="Pimenov N."/>
            <person name="Karnachuk O."/>
            <person name="Ravin N."/>
        </authorList>
    </citation>
    <scope>NUCLEOTIDE SEQUENCE [LARGE SCALE GENOMIC DNA]</scope>
    <source>
        <strain evidence="15">ShG14-8</strain>
    </source>
</reference>
<keyword evidence="8 12" id="KW-0342">GTP-binding</keyword>
<accession>A0A139BVG5</accession>
<evidence type="ECO:0000313" key="16">
    <source>
        <dbReference type="Proteomes" id="UP000070578"/>
    </source>
</evidence>
<comment type="catalytic activity">
    <reaction evidence="11 12">
        <text>GTP + AH2 + S-adenosyl-L-methionine = (8S)-3',8-cyclo-7,8-dihydroguanosine 5'-triphosphate + 5'-deoxyadenosine + L-methionine + A + H(+)</text>
        <dbReference type="Rhea" id="RHEA:49576"/>
        <dbReference type="ChEBI" id="CHEBI:13193"/>
        <dbReference type="ChEBI" id="CHEBI:15378"/>
        <dbReference type="ChEBI" id="CHEBI:17319"/>
        <dbReference type="ChEBI" id="CHEBI:17499"/>
        <dbReference type="ChEBI" id="CHEBI:37565"/>
        <dbReference type="ChEBI" id="CHEBI:57844"/>
        <dbReference type="ChEBI" id="CHEBI:59789"/>
        <dbReference type="ChEBI" id="CHEBI:131766"/>
        <dbReference type="EC" id="4.1.99.22"/>
    </reaction>
</comment>
<dbReference type="NCBIfam" id="TIGR02666">
    <property type="entry name" value="moaA"/>
    <property type="match status" value="1"/>
</dbReference>
<evidence type="ECO:0000256" key="13">
    <source>
        <dbReference type="SAM" id="MobiDB-lite"/>
    </source>
</evidence>
<keyword evidence="6 12" id="KW-0408">Iron</keyword>
<feature type="binding site" evidence="12">
    <location>
        <position position="38"/>
    </location>
    <ligand>
        <name>GTP</name>
        <dbReference type="ChEBI" id="CHEBI:37565"/>
    </ligand>
</feature>
<dbReference type="InterPro" id="IPR006638">
    <property type="entry name" value="Elp3/MiaA/NifB-like_rSAM"/>
</dbReference>
<dbReference type="InterPro" id="IPR000385">
    <property type="entry name" value="MoaA_NifB_PqqE_Fe-S-bd_CS"/>
</dbReference>
<dbReference type="InterPro" id="IPR040064">
    <property type="entry name" value="MoaA-like"/>
</dbReference>
<feature type="binding site" evidence="12">
    <location>
        <position position="51"/>
    </location>
    <ligand>
        <name>S-adenosyl-L-methionine</name>
        <dbReference type="ChEBI" id="CHEBI:59789"/>
    </ligand>
</feature>
<dbReference type="Pfam" id="PF04055">
    <property type="entry name" value="Radical_SAM"/>
    <property type="match status" value="1"/>
</dbReference>
<evidence type="ECO:0000256" key="12">
    <source>
        <dbReference type="HAMAP-Rule" id="MF_01225"/>
    </source>
</evidence>
<feature type="binding site" evidence="12">
    <location>
        <position position="92"/>
    </location>
    <ligand>
        <name>GTP</name>
        <dbReference type="ChEBI" id="CHEBI:37565"/>
    </ligand>
</feature>
<dbReference type="InterPro" id="IPR010505">
    <property type="entry name" value="MoaA_twitch"/>
</dbReference>
<dbReference type="InterPro" id="IPR007197">
    <property type="entry name" value="rSAM"/>
</dbReference>
<dbReference type="GO" id="GO:0061798">
    <property type="term" value="F:GTP 3',8'-cyclase activity"/>
    <property type="evidence" value="ECO:0007669"/>
    <property type="project" value="UniProtKB-UniRule"/>
</dbReference>
<evidence type="ECO:0000256" key="9">
    <source>
        <dbReference type="ARBA" id="ARBA00023150"/>
    </source>
</evidence>
<feature type="binding site" evidence="12">
    <location>
        <begin position="292"/>
        <end position="294"/>
    </location>
    <ligand>
        <name>GTP</name>
        <dbReference type="ChEBI" id="CHEBI:37565"/>
    </ligand>
</feature>
<dbReference type="GO" id="GO:1904047">
    <property type="term" value="F:S-adenosyl-L-methionine binding"/>
    <property type="evidence" value="ECO:0007669"/>
    <property type="project" value="UniProtKB-UniRule"/>
</dbReference>
<organism evidence="15 16">
    <name type="scientific">Candidatus Gallionella acididurans</name>
    <dbReference type="NCBI Taxonomy" id="1796491"/>
    <lineage>
        <taxon>Bacteria</taxon>
        <taxon>Pseudomonadati</taxon>
        <taxon>Pseudomonadota</taxon>
        <taxon>Betaproteobacteria</taxon>
        <taxon>Nitrosomonadales</taxon>
        <taxon>Gallionellaceae</taxon>
        <taxon>Gallionella</taxon>
    </lineage>
</organism>
<dbReference type="GO" id="GO:0006777">
    <property type="term" value="P:Mo-molybdopterin cofactor biosynthetic process"/>
    <property type="evidence" value="ECO:0007669"/>
    <property type="project" value="UniProtKB-UniRule"/>
</dbReference>
<dbReference type="CDD" id="cd01335">
    <property type="entry name" value="Radical_SAM"/>
    <property type="match status" value="1"/>
</dbReference>
<keyword evidence="5 12" id="KW-0547">Nucleotide-binding</keyword>
<evidence type="ECO:0000259" key="14">
    <source>
        <dbReference type="PROSITE" id="PS51918"/>
    </source>
</evidence>
<feature type="binding site" evidence="12">
    <location>
        <position position="45"/>
    </location>
    <ligand>
        <name>[4Fe-4S] cluster</name>
        <dbReference type="ChEBI" id="CHEBI:49883"/>
        <label>1</label>
        <note>4Fe-4S-S-AdoMet</note>
    </ligand>
</feature>
<evidence type="ECO:0000256" key="8">
    <source>
        <dbReference type="ARBA" id="ARBA00023134"/>
    </source>
</evidence>
<dbReference type="EC" id="4.1.99.22" evidence="1 12"/>
<dbReference type="EMBL" id="LSLI01000014">
    <property type="protein sequence ID" value="KXS32961.1"/>
    <property type="molecule type" value="Genomic_DNA"/>
</dbReference>
<proteinExistence type="inferred from homology"/>
<dbReference type="SMART" id="SM00729">
    <property type="entry name" value="Elp3"/>
    <property type="match status" value="1"/>
</dbReference>
<dbReference type="SFLD" id="SFLDS00029">
    <property type="entry name" value="Radical_SAM"/>
    <property type="match status" value="1"/>
</dbReference>
<dbReference type="PANTHER" id="PTHR22960:SF0">
    <property type="entry name" value="MOLYBDENUM COFACTOR BIOSYNTHESIS PROTEIN 1"/>
    <property type="match status" value="1"/>
</dbReference>
<dbReference type="PANTHER" id="PTHR22960">
    <property type="entry name" value="MOLYBDOPTERIN COFACTOR SYNTHESIS PROTEIN A"/>
    <property type="match status" value="1"/>
</dbReference>
<feature type="domain" description="Radical SAM core" evidence="14">
    <location>
        <begin position="29"/>
        <end position="253"/>
    </location>
</feature>
<evidence type="ECO:0000256" key="2">
    <source>
        <dbReference type="ARBA" id="ARBA00022485"/>
    </source>
</evidence>
<evidence type="ECO:0000256" key="6">
    <source>
        <dbReference type="ARBA" id="ARBA00023004"/>
    </source>
</evidence>
<dbReference type="GO" id="GO:0005525">
    <property type="term" value="F:GTP binding"/>
    <property type="evidence" value="ECO:0007669"/>
    <property type="project" value="UniProtKB-UniRule"/>
</dbReference>
<keyword evidence="9 12" id="KW-0501">Molybdenum cofactor biosynthesis</keyword>
<evidence type="ECO:0000256" key="11">
    <source>
        <dbReference type="ARBA" id="ARBA00048697"/>
    </source>
</evidence>
<dbReference type="PROSITE" id="PS01305">
    <property type="entry name" value="MOAA_NIFB_PQQE"/>
    <property type="match status" value="1"/>
</dbReference>
<keyword evidence="3 12" id="KW-0949">S-adenosyl-L-methionine</keyword>
<comment type="cofactor">
    <cofactor evidence="12">
        <name>[4Fe-4S] cluster</name>
        <dbReference type="ChEBI" id="CHEBI:49883"/>
    </cofactor>
    <text evidence="12">Binds 2 [4Fe-4S] clusters. Binds 1 [4Fe-4S] cluster coordinated with 3 cysteines and an exchangeable S-adenosyl-L-methionine and 1 [4Fe-4S] cluster coordinated with 3 cysteines and the GTP-derived substrate.</text>
</comment>
<comment type="similarity">
    <text evidence="12">Belongs to the radical SAM superfamily. MoaA family.</text>
</comment>
<protein>
    <recommendedName>
        <fullName evidence="1 12">GTP 3',8-cyclase</fullName>
        <ecNumber evidence="1 12">4.1.99.22</ecNumber>
    </recommendedName>
    <alternativeName>
        <fullName evidence="12">Molybdenum cofactor biosynthesis protein A</fullName>
    </alternativeName>
</protein>
<name>A0A139BVG5_9PROT</name>
<feature type="binding site" evidence="12">
    <location>
        <position position="223"/>
    </location>
    <ligand>
        <name>S-adenosyl-L-methionine</name>
        <dbReference type="ChEBI" id="CHEBI:59789"/>
    </ligand>
</feature>
<feature type="binding site" evidence="12">
    <location>
        <position position="127"/>
    </location>
    <ligand>
        <name>GTP</name>
        <dbReference type="ChEBI" id="CHEBI:37565"/>
    </ligand>
</feature>
<comment type="function">
    <text evidence="12">Catalyzes the cyclization of GTP to (8S)-3',8-cyclo-7,8-dihydroguanosine 5'-triphosphate.</text>
</comment>
<dbReference type="SFLD" id="SFLDG01067">
    <property type="entry name" value="SPASM/twitch_domain_containing"/>
    <property type="match status" value="1"/>
</dbReference>
<feature type="region of interest" description="Disordered" evidence="13">
    <location>
        <begin position="1"/>
        <end position="26"/>
    </location>
</feature>
<reference evidence="15 16" key="1">
    <citation type="submission" date="2016-02" db="EMBL/GenBank/DDBJ databases">
        <authorList>
            <person name="Wen L."/>
            <person name="He K."/>
            <person name="Yang H."/>
        </authorList>
    </citation>
    <scope>NUCLEOTIDE SEQUENCE [LARGE SCALE GENOMIC DNA]</scope>
    <source>
        <strain evidence="15">ShG14-8</strain>
    </source>
</reference>
<gene>
    <name evidence="12" type="primary">moaA</name>
    <name evidence="15" type="ORF">AWT59_0888</name>
</gene>
<keyword evidence="2 12" id="KW-0004">4Fe-4S</keyword>
<keyword evidence="4 12" id="KW-0479">Metal-binding</keyword>
<dbReference type="Gene3D" id="3.20.20.70">
    <property type="entry name" value="Aldolase class I"/>
    <property type="match status" value="1"/>
</dbReference>
<dbReference type="GO" id="GO:0061799">
    <property type="term" value="F:cyclic pyranopterin monophosphate synthase activity"/>
    <property type="evidence" value="ECO:0007669"/>
    <property type="project" value="TreeGrafter"/>
</dbReference>
<feature type="binding site" evidence="12">
    <location>
        <position position="189"/>
    </location>
    <ligand>
        <name>GTP</name>
        <dbReference type="ChEBI" id="CHEBI:37565"/>
    </ligand>
</feature>
<evidence type="ECO:0000313" key="15">
    <source>
        <dbReference type="EMBL" id="KXS32961.1"/>
    </source>
</evidence>
<dbReference type="Proteomes" id="UP000070578">
    <property type="component" value="Unassembled WGS sequence"/>
</dbReference>
<dbReference type="SFLD" id="SFLDG01386">
    <property type="entry name" value="main_SPASM_domain-containing"/>
    <property type="match status" value="1"/>
</dbReference>
<evidence type="ECO:0000256" key="4">
    <source>
        <dbReference type="ARBA" id="ARBA00022723"/>
    </source>
</evidence>
<feature type="binding site" evidence="12">
    <location>
        <position position="96"/>
    </location>
    <ligand>
        <name>S-adenosyl-L-methionine</name>
        <dbReference type="ChEBI" id="CHEBI:59789"/>
    </ligand>
</feature>
<dbReference type="CDD" id="cd21117">
    <property type="entry name" value="Twitch_MoaA"/>
    <property type="match status" value="1"/>
</dbReference>
<comment type="subunit">
    <text evidence="12">Monomer and homodimer.</text>
</comment>
<evidence type="ECO:0000256" key="5">
    <source>
        <dbReference type="ARBA" id="ARBA00022741"/>
    </source>
</evidence>
<dbReference type="InterPro" id="IPR058240">
    <property type="entry name" value="rSAM_sf"/>
</dbReference>
<evidence type="ECO:0000256" key="10">
    <source>
        <dbReference type="ARBA" id="ARBA00023239"/>
    </source>
</evidence>
<keyword evidence="10 12" id="KW-0456">Lyase</keyword>
<dbReference type="HAMAP" id="MF_01225_B">
    <property type="entry name" value="MoaA_B"/>
    <property type="match status" value="1"/>
</dbReference>
<feature type="binding site" evidence="12">
    <location>
        <position position="290"/>
    </location>
    <ligand>
        <name>[4Fe-4S] cluster</name>
        <dbReference type="ChEBI" id="CHEBI:49883"/>
        <label>2</label>
        <note>4Fe-4S-substrate</note>
    </ligand>
</feature>
<dbReference type="Pfam" id="PF06463">
    <property type="entry name" value="Mob_synth_C"/>
    <property type="match status" value="1"/>
</dbReference>
<dbReference type="SUPFAM" id="SSF102114">
    <property type="entry name" value="Radical SAM enzymes"/>
    <property type="match status" value="1"/>
</dbReference>
<dbReference type="UniPathway" id="UPA00344"/>
<feature type="binding site" evidence="12">
    <location>
        <position position="287"/>
    </location>
    <ligand>
        <name>[4Fe-4S] cluster</name>
        <dbReference type="ChEBI" id="CHEBI:49883"/>
        <label>2</label>
        <note>4Fe-4S-substrate</note>
    </ligand>
</feature>
<feature type="binding site" evidence="12">
    <location>
        <position position="49"/>
    </location>
    <ligand>
        <name>[4Fe-4S] cluster</name>
        <dbReference type="ChEBI" id="CHEBI:49883"/>
        <label>1</label>
        <note>4Fe-4S-S-AdoMet</note>
    </ligand>
</feature>
<dbReference type="GO" id="GO:0051539">
    <property type="term" value="F:4 iron, 4 sulfur cluster binding"/>
    <property type="evidence" value="ECO:0007669"/>
    <property type="project" value="UniProtKB-UniRule"/>
</dbReference>
<feature type="binding site" evidence="12">
    <location>
        <position position="151"/>
    </location>
    <ligand>
        <name>S-adenosyl-L-methionine</name>
        <dbReference type="ChEBI" id="CHEBI:59789"/>
    </ligand>
</feature>
<dbReference type="InterPro" id="IPR013483">
    <property type="entry name" value="MoaA"/>
</dbReference>